<feature type="domain" description="Protein kinase" evidence="1">
    <location>
        <begin position="214"/>
        <end position="473"/>
    </location>
</feature>
<dbReference type="Proteomes" id="UP000794436">
    <property type="component" value="Unassembled WGS sequence"/>
</dbReference>
<dbReference type="GO" id="GO:0004672">
    <property type="term" value="F:protein kinase activity"/>
    <property type="evidence" value="ECO:0007669"/>
    <property type="project" value="InterPro"/>
</dbReference>
<evidence type="ECO:0000259" key="1">
    <source>
        <dbReference type="PROSITE" id="PS50011"/>
    </source>
</evidence>
<evidence type="ECO:0000313" key="3">
    <source>
        <dbReference type="Proteomes" id="UP000794436"/>
    </source>
</evidence>
<organism evidence="2 3">
    <name type="scientific">Pythium oligandrum</name>
    <name type="common">Mycoparasitic fungus</name>
    <dbReference type="NCBI Taxonomy" id="41045"/>
    <lineage>
        <taxon>Eukaryota</taxon>
        <taxon>Sar</taxon>
        <taxon>Stramenopiles</taxon>
        <taxon>Oomycota</taxon>
        <taxon>Peronosporomycetes</taxon>
        <taxon>Pythiales</taxon>
        <taxon>Pythiaceae</taxon>
        <taxon>Pythium</taxon>
    </lineage>
</organism>
<dbReference type="EMBL" id="SPLM01000146">
    <property type="protein sequence ID" value="TMW56155.1"/>
    <property type="molecule type" value="Genomic_DNA"/>
</dbReference>
<reference evidence="2" key="1">
    <citation type="submission" date="2019-03" db="EMBL/GenBank/DDBJ databases">
        <title>Long read genome sequence of the mycoparasitic Pythium oligandrum ATCC 38472 isolated from sugarbeet rhizosphere.</title>
        <authorList>
            <person name="Gaulin E."/>
        </authorList>
    </citation>
    <scope>NUCLEOTIDE SEQUENCE</scope>
    <source>
        <strain evidence="2">ATCC 38472_TT</strain>
    </source>
</reference>
<proteinExistence type="predicted"/>
<dbReference type="InterPro" id="IPR000719">
    <property type="entry name" value="Prot_kinase_dom"/>
</dbReference>
<dbReference type="OrthoDB" id="2379186at2759"/>
<keyword evidence="3" id="KW-1185">Reference proteome</keyword>
<dbReference type="GO" id="GO:0005524">
    <property type="term" value="F:ATP binding"/>
    <property type="evidence" value="ECO:0007669"/>
    <property type="project" value="InterPro"/>
</dbReference>
<dbReference type="PROSITE" id="PS50011">
    <property type="entry name" value="PROTEIN_KINASE_DOM"/>
    <property type="match status" value="1"/>
</dbReference>
<dbReference type="SUPFAM" id="SSF56112">
    <property type="entry name" value="Protein kinase-like (PK-like)"/>
    <property type="match status" value="1"/>
</dbReference>
<dbReference type="Gene3D" id="1.10.510.10">
    <property type="entry name" value="Transferase(Phosphotransferase) domain 1"/>
    <property type="match status" value="1"/>
</dbReference>
<comment type="caution">
    <text evidence="2">The sequence shown here is derived from an EMBL/GenBank/DDBJ whole genome shotgun (WGS) entry which is preliminary data.</text>
</comment>
<protein>
    <recommendedName>
        <fullName evidence="1">Protein kinase domain-containing protein</fullName>
    </recommendedName>
</protein>
<dbReference type="AlphaFoldDB" id="A0A8K1C490"/>
<evidence type="ECO:0000313" key="2">
    <source>
        <dbReference type="EMBL" id="TMW56155.1"/>
    </source>
</evidence>
<sequence>MEAPSFQPKPVKRQIVEEAPDIWMEALKDGRVEVRPRDTKSLRDYLKRELRVKIPITERLAQKVSAQDTEDTCTSVFTKLFQSHQAISAHTAMVLHSAIHPTTCGFDFAPKATYHHFWDSLIGVVLRLVSNGFYRRHRDVPGLFCPDFVFYYAGKRVCVFRGQEEGSGEMDVPIRKMSENMVWRHDDAPYLFGYIAVRYQVCLVVIRKGEDACRPTVEVLEQYDLGKVCGRLSFLLALLNMSTLFRSVDEQIRYANIREHDVTVQPNGVTIRCGKDSVLQEYPPDLPSESIIKNLKKLHTLMAKQSVPNVVCLAKANTKERHVVLRPLGLSLHPSDLKQLLMALRDVLNALVTLHSIGIMHRNLRWENVLKHPDDCDKWFLTNFDDAVLVPAAQGVQHLSDDSHAPEVDSEHAVEVDIWGVGHLLRTTNVTNIPSELVVMQAECLSEKPRSRPTATLLLKQVEAMLTPGLHET</sequence>
<gene>
    <name evidence="2" type="ORF">Poli38472_008803</name>
</gene>
<name>A0A8K1C490_PYTOL</name>
<dbReference type="InterPro" id="IPR011009">
    <property type="entry name" value="Kinase-like_dom_sf"/>
</dbReference>
<accession>A0A8K1C490</accession>